<reference evidence="4" key="1">
    <citation type="journal article" date="2011" name="Proc. Natl. Acad. Sci. U.S.A.">
        <title>Obligate biotrophy features unraveled by the genomic analysis of rust fungi.</title>
        <authorList>
            <person name="Duplessis S."/>
            <person name="Cuomo C.A."/>
            <person name="Lin Y.-C."/>
            <person name="Aerts A."/>
            <person name="Tisserant E."/>
            <person name="Veneault-Fourrey C."/>
            <person name="Joly D.L."/>
            <person name="Hacquard S."/>
            <person name="Amselem J."/>
            <person name="Cantarel B.L."/>
            <person name="Chiu R."/>
            <person name="Coutinho P.M."/>
            <person name="Feau N."/>
            <person name="Field M."/>
            <person name="Frey P."/>
            <person name="Gelhaye E."/>
            <person name="Goldberg J."/>
            <person name="Grabherr M.G."/>
            <person name="Kodira C.D."/>
            <person name="Kohler A."/>
            <person name="Kuees U."/>
            <person name="Lindquist E.A."/>
            <person name="Lucas S.M."/>
            <person name="Mago R."/>
            <person name="Mauceli E."/>
            <person name="Morin E."/>
            <person name="Murat C."/>
            <person name="Pangilinan J.L."/>
            <person name="Park R."/>
            <person name="Pearson M."/>
            <person name="Quesneville H."/>
            <person name="Rouhier N."/>
            <person name="Sakthikumar S."/>
            <person name="Salamov A.A."/>
            <person name="Schmutz J."/>
            <person name="Selles B."/>
            <person name="Shapiro H."/>
            <person name="Tanguay P."/>
            <person name="Tuskan G.A."/>
            <person name="Henrissat B."/>
            <person name="Van de Peer Y."/>
            <person name="Rouze P."/>
            <person name="Ellis J.G."/>
            <person name="Dodds P.N."/>
            <person name="Schein J.E."/>
            <person name="Zhong S."/>
            <person name="Hamelin R.C."/>
            <person name="Grigoriev I.V."/>
            <person name="Szabo L.J."/>
            <person name="Martin F."/>
        </authorList>
    </citation>
    <scope>NUCLEOTIDE SEQUENCE [LARGE SCALE GENOMIC DNA]</scope>
    <source>
        <strain evidence="4">98AG31 / pathotype 3-4-7</strain>
    </source>
</reference>
<protein>
    <recommendedName>
        <fullName evidence="5">Secreted protein</fullName>
    </recommendedName>
</protein>
<evidence type="ECO:0000313" key="4">
    <source>
        <dbReference type="Proteomes" id="UP000001072"/>
    </source>
</evidence>
<keyword evidence="1" id="KW-0812">Transmembrane</keyword>
<accession>F4S2F3</accession>
<dbReference type="GeneID" id="18930802"/>
<evidence type="ECO:0000256" key="1">
    <source>
        <dbReference type="SAM" id="Phobius"/>
    </source>
</evidence>
<keyword evidence="2" id="KW-0732">Signal</keyword>
<keyword evidence="1" id="KW-1133">Transmembrane helix</keyword>
<feature type="transmembrane region" description="Helical" evidence="1">
    <location>
        <begin position="147"/>
        <end position="165"/>
    </location>
</feature>
<dbReference type="HOGENOM" id="CLU_1503757_0_0_1"/>
<dbReference type="KEGG" id="mlr:MELLADRAFT_67266"/>
<dbReference type="AlphaFoldDB" id="F4S2F3"/>
<evidence type="ECO:0000313" key="3">
    <source>
        <dbReference type="EMBL" id="EGG01215.1"/>
    </source>
</evidence>
<organism evidence="4">
    <name type="scientific">Melampsora larici-populina (strain 98AG31 / pathotype 3-4-7)</name>
    <name type="common">Poplar leaf rust fungus</name>
    <dbReference type="NCBI Taxonomy" id="747676"/>
    <lineage>
        <taxon>Eukaryota</taxon>
        <taxon>Fungi</taxon>
        <taxon>Dikarya</taxon>
        <taxon>Basidiomycota</taxon>
        <taxon>Pucciniomycotina</taxon>
        <taxon>Pucciniomycetes</taxon>
        <taxon>Pucciniales</taxon>
        <taxon>Melampsoraceae</taxon>
        <taxon>Melampsora</taxon>
    </lineage>
</organism>
<dbReference type="Proteomes" id="UP000001072">
    <property type="component" value="Unassembled WGS sequence"/>
</dbReference>
<keyword evidence="1" id="KW-0472">Membrane</keyword>
<name>F4S2F3_MELLP</name>
<keyword evidence="4" id="KW-1185">Reference proteome</keyword>
<feature type="chain" id="PRO_5003321946" description="Secreted protein" evidence="2">
    <location>
        <begin position="32"/>
        <end position="179"/>
    </location>
</feature>
<gene>
    <name evidence="3" type="ORF">MELLADRAFT_67266</name>
</gene>
<dbReference type="InParanoid" id="F4S2F3"/>
<sequence>MTGINAKKDHAFKINHRALLVLLSMQKLVYGAVLPVMPHHTDISGASTIGPTTTISSVGHGTMDKNPEQISKDAQKYEKQNQVIEKNLKNPKESTNEELSQETKFIRKLLYYDNFISDPPMQSHAPAPAPAPGQRMDLKQKHDYRKLTIGLVAALVCSVFVSILMKVMKQKDKGVQGPM</sequence>
<evidence type="ECO:0000256" key="2">
    <source>
        <dbReference type="SAM" id="SignalP"/>
    </source>
</evidence>
<feature type="signal peptide" evidence="2">
    <location>
        <begin position="1"/>
        <end position="31"/>
    </location>
</feature>
<proteinExistence type="predicted"/>
<dbReference type="EMBL" id="GL883140">
    <property type="protein sequence ID" value="EGG01215.1"/>
    <property type="molecule type" value="Genomic_DNA"/>
</dbReference>
<dbReference type="VEuPathDB" id="FungiDB:MELLADRAFT_67266"/>
<dbReference type="RefSeq" id="XP_007415565.1">
    <property type="nucleotide sequence ID" value="XM_007415503.1"/>
</dbReference>
<evidence type="ECO:0008006" key="5">
    <source>
        <dbReference type="Google" id="ProtNLM"/>
    </source>
</evidence>